<organism evidence="2 3">
    <name type="scientific">Candidatus Shapirobacteria bacterium CG09_land_8_20_14_0_10_47_13</name>
    <dbReference type="NCBI Taxonomy" id="1974481"/>
    <lineage>
        <taxon>Bacteria</taxon>
        <taxon>Candidatus Shapironibacteriota</taxon>
    </lineage>
</organism>
<protein>
    <submittedName>
        <fullName evidence="2">Uncharacterized protein</fullName>
    </submittedName>
</protein>
<dbReference type="Proteomes" id="UP000230033">
    <property type="component" value="Unassembled WGS sequence"/>
</dbReference>
<evidence type="ECO:0000313" key="2">
    <source>
        <dbReference type="EMBL" id="PIS13888.1"/>
    </source>
</evidence>
<dbReference type="AlphaFoldDB" id="A0A2H0WPM0"/>
<sequence length="69" mass="7877">MKNNFKLGKEVLILTVMTLLTIITWLAFDVYRVSQKTTIAETTREQMRVLNPGINKDVITALKNNLSPQ</sequence>
<keyword evidence="1" id="KW-0812">Transmembrane</keyword>
<feature type="transmembrane region" description="Helical" evidence="1">
    <location>
        <begin position="12"/>
        <end position="31"/>
    </location>
</feature>
<name>A0A2H0WPM0_9BACT</name>
<keyword evidence="1" id="KW-1133">Transmembrane helix</keyword>
<keyword evidence="1" id="KW-0472">Membrane</keyword>
<dbReference type="EMBL" id="PEZJ01000022">
    <property type="protein sequence ID" value="PIS13888.1"/>
    <property type="molecule type" value="Genomic_DNA"/>
</dbReference>
<proteinExistence type="predicted"/>
<comment type="caution">
    <text evidence="2">The sequence shown here is derived from an EMBL/GenBank/DDBJ whole genome shotgun (WGS) entry which is preliminary data.</text>
</comment>
<accession>A0A2H0WPM0</accession>
<reference evidence="3" key="1">
    <citation type="submission" date="2017-09" db="EMBL/GenBank/DDBJ databases">
        <title>Depth-based differentiation of microbial function through sediment-hosted aquifers and enrichment of novel symbionts in the deep terrestrial subsurface.</title>
        <authorList>
            <person name="Probst A.J."/>
            <person name="Ladd B."/>
            <person name="Jarett J.K."/>
            <person name="Geller-Mcgrath D.E."/>
            <person name="Sieber C.M.K."/>
            <person name="Emerson J.B."/>
            <person name="Anantharaman K."/>
            <person name="Thomas B.C."/>
            <person name="Malmstrom R."/>
            <person name="Stieglmeier M."/>
            <person name="Klingl A."/>
            <person name="Woyke T."/>
            <person name="Ryan C.M."/>
            <person name="Banfield J.F."/>
        </authorList>
    </citation>
    <scope>NUCLEOTIDE SEQUENCE [LARGE SCALE GENOMIC DNA]</scope>
</reference>
<evidence type="ECO:0000313" key="3">
    <source>
        <dbReference type="Proteomes" id="UP000230033"/>
    </source>
</evidence>
<gene>
    <name evidence="2" type="ORF">COT65_01850</name>
</gene>
<evidence type="ECO:0000256" key="1">
    <source>
        <dbReference type="SAM" id="Phobius"/>
    </source>
</evidence>